<comment type="caution">
    <text evidence="3">The sequence shown here is derived from an EMBL/GenBank/DDBJ whole genome shotgun (WGS) entry which is preliminary data.</text>
</comment>
<feature type="transmembrane region" description="Helical" evidence="1">
    <location>
        <begin position="85"/>
        <end position="103"/>
    </location>
</feature>
<dbReference type="CDD" id="cd03794">
    <property type="entry name" value="GT4_WbuB-like"/>
    <property type="match status" value="1"/>
</dbReference>
<feature type="transmembrane region" description="Helical" evidence="1">
    <location>
        <begin position="109"/>
        <end position="126"/>
    </location>
</feature>
<keyword evidence="1" id="KW-1133">Transmembrane helix</keyword>
<evidence type="ECO:0000313" key="4">
    <source>
        <dbReference type="Proteomes" id="UP001203212"/>
    </source>
</evidence>
<dbReference type="PANTHER" id="PTHR12526">
    <property type="entry name" value="GLYCOSYLTRANSFERASE"/>
    <property type="match status" value="1"/>
</dbReference>
<sequence>MKSNIWYISKYANIKKYGADTRHASFCEEFAKAGHKVRLITSNSSHLYNNLPKFKNRYYDVKSNNFNVTWVNTLKYSKATSIKRIFSWLWFDFFVFLMAFNNKYEKPDVVIASSLSLFTVLTGCFYKKFYKAKFIFEVRDIWPQTLIDLKGFSSNHPLIWLLNKIERLGYKYSDAIVGTMPGLKLHVENEVGLGSKVHCIPQGVNLAFYDNSQEKLCEEYVEQYIPKNKFIVTYTGTFGEANALEYIIEAAKKLKHTSQIHFLLVGEGYLKEELKDNASELTNITFAPKVVKEQVQHLLSLSDLLVASVRDEKIYKYGMSLNKFIDYMYAKKPIVCMYSGYPSMINEAKCGEFTPAENSNYFASAIKKYQLMTSLDRQQIGGLGYKFLISERSFGVLSKRYMELFNEASL</sequence>
<dbReference type="EMBL" id="JAKILK010000005">
    <property type="protein sequence ID" value="MCL1117660.1"/>
    <property type="molecule type" value="Genomic_DNA"/>
</dbReference>
<reference evidence="3 4" key="1">
    <citation type="submission" date="2022-01" db="EMBL/GenBank/DDBJ databases">
        <title>Whole genome-based taxonomy of the Shewanellaceae.</title>
        <authorList>
            <person name="Martin-Rodriguez A.J."/>
        </authorList>
    </citation>
    <scope>NUCLEOTIDE SEQUENCE [LARGE SCALE GENOMIC DNA]</scope>
    <source>
        <strain evidence="3 4">JCM 17801</strain>
    </source>
</reference>
<evidence type="ECO:0000256" key="1">
    <source>
        <dbReference type="SAM" id="Phobius"/>
    </source>
</evidence>
<dbReference type="Gene3D" id="3.40.50.2000">
    <property type="entry name" value="Glycogen Phosphorylase B"/>
    <property type="match status" value="2"/>
</dbReference>
<gene>
    <name evidence="3" type="ORF">L2689_10455</name>
</gene>
<dbReference type="Pfam" id="PF13439">
    <property type="entry name" value="Glyco_transf_4"/>
    <property type="match status" value="1"/>
</dbReference>
<organism evidence="3 4">
    <name type="scientific">Shewanella aestuarii</name>
    <dbReference type="NCBI Taxonomy" id="1028752"/>
    <lineage>
        <taxon>Bacteria</taxon>
        <taxon>Pseudomonadati</taxon>
        <taxon>Pseudomonadota</taxon>
        <taxon>Gammaproteobacteria</taxon>
        <taxon>Alteromonadales</taxon>
        <taxon>Shewanellaceae</taxon>
        <taxon>Shewanella</taxon>
    </lineage>
</organism>
<dbReference type="PANTHER" id="PTHR12526:SF622">
    <property type="entry name" value="GLYCOSYLTRANSFERASE (GROUP I)"/>
    <property type="match status" value="1"/>
</dbReference>
<protein>
    <submittedName>
        <fullName evidence="3">Glycosyltransferase family 4 protein</fullName>
    </submittedName>
</protein>
<dbReference type="SUPFAM" id="SSF53756">
    <property type="entry name" value="UDP-Glycosyltransferase/glycogen phosphorylase"/>
    <property type="match status" value="1"/>
</dbReference>
<proteinExistence type="predicted"/>
<keyword evidence="1" id="KW-0812">Transmembrane</keyword>
<name>A0ABT0L1V0_9GAMM</name>
<keyword evidence="4" id="KW-1185">Reference proteome</keyword>
<dbReference type="InterPro" id="IPR028098">
    <property type="entry name" value="Glyco_trans_4-like_N"/>
</dbReference>
<evidence type="ECO:0000313" key="3">
    <source>
        <dbReference type="EMBL" id="MCL1117660.1"/>
    </source>
</evidence>
<dbReference type="Pfam" id="PF13692">
    <property type="entry name" value="Glyco_trans_1_4"/>
    <property type="match status" value="1"/>
</dbReference>
<dbReference type="Proteomes" id="UP001203212">
    <property type="component" value="Unassembled WGS sequence"/>
</dbReference>
<keyword evidence="1" id="KW-0472">Membrane</keyword>
<evidence type="ECO:0000259" key="2">
    <source>
        <dbReference type="Pfam" id="PF13439"/>
    </source>
</evidence>
<dbReference type="RefSeq" id="WP_188841011.1">
    <property type="nucleotide sequence ID" value="NZ_BMOT01000005.1"/>
</dbReference>
<accession>A0ABT0L1V0</accession>
<feature type="domain" description="Glycosyltransferase subfamily 4-like N-terminal" evidence="2">
    <location>
        <begin position="23"/>
        <end position="207"/>
    </location>
</feature>